<evidence type="ECO:0000256" key="3">
    <source>
        <dbReference type="RuleBase" id="RU367048"/>
    </source>
</evidence>
<gene>
    <name evidence="8" type="ORF">BJ554DRAFT_8367</name>
</gene>
<keyword evidence="3" id="KW-0813">Transport</keyword>
<feature type="compositionally biased region" description="Low complexity" evidence="4">
    <location>
        <begin position="45"/>
        <end position="56"/>
    </location>
</feature>
<dbReference type="InterPro" id="IPR004353">
    <property type="entry name" value="Mon1"/>
</dbReference>
<dbReference type="GO" id="GO:0006914">
    <property type="term" value="P:autophagy"/>
    <property type="evidence" value="ECO:0007669"/>
    <property type="project" value="UniProtKB-UniRule"/>
</dbReference>
<feature type="compositionally biased region" description="Low complexity" evidence="4">
    <location>
        <begin position="79"/>
        <end position="94"/>
    </location>
</feature>
<keyword evidence="3" id="KW-0926">Vacuole</keyword>
<feature type="domain" description="FUZ/MON1/HPS1 third Longin" evidence="7">
    <location>
        <begin position="695"/>
        <end position="832"/>
    </location>
</feature>
<dbReference type="GO" id="GO:0000329">
    <property type="term" value="C:fungal-type vacuole membrane"/>
    <property type="evidence" value="ECO:0007669"/>
    <property type="project" value="TreeGrafter"/>
</dbReference>
<proteinExistence type="inferred from homology"/>
<keyword evidence="3" id="KW-0072">Autophagy</keyword>
<dbReference type="Pfam" id="PF19036">
    <property type="entry name" value="Fuz_longin_1"/>
    <property type="match status" value="1"/>
</dbReference>
<dbReference type="InterPro" id="IPR043971">
    <property type="entry name" value="FUZ/MON1/HPS1_longin_2"/>
</dbReference>
<comment type="caution">
    <text evidence="8">The sequence shown here is derived from an EMBL/GenBank/DDBJ whole genome shotgun (WGS) entry which is preliminary data.</text>
</comment>
<keyword evidence="3" id="KW-0653">Protein transport</keyword>
<keyword evidence="3" id="KW-0472">Membrane</keyword>
<dbReference type="Pfam" id="PF19038">
    <property type="entry name" value="Fuz_longin_3"/>
    <property type="match status" value="1"/>
</dbReference>
<dbReference type="PRINTS" id="PR01546">
    <property type="entry name" value="YEAST73DUF"/>
</dbReference>
<dbReference type="InterPro" id="IPR043970">
    <property type="entry name" value="FUZ/MON1/HPS1_longin_3"/>
</dbReference>
<dbReference type="GO" id="GO:0032585">
    <property type="term" value="C:multivesicular body membrane"/>
    <property type="evidence" value="ECO:0007669"/>
    <property type="project" value="UniProtKB-SubCell"/>
</dbReference>
<comment type="subcellular location">
    <subcellularLocation>
        <location evidence="3">Endosome</location>
        <location evidence="3">Multivesicular body membrane</location>
        <topology evidence="3">Peripheral membrane protein</topology>
    </subcellularLocation>
    <subcellularLocation>
        <location evidence="1 3">Prevacuolar compartment membrane</location>
        <topology evidence="1 3">Peripheral membrane protein</topology>
    </subcellularLocation>
    <subcellularLocation>
        <location evidence="3">Vacuole membrane</location>
        <topology evidence="3">Peripheral membrane protein</topology>
    </subcellularLocation>
</comment>
<evidence type="ECO:0000256" key="1">
    <source>
        <dbReference type="ARBA" id="ARBA00004380"/>
    </source>
</evidence>
<dbReference type="GO" id="GO:0016192">
    <property type="term" value="P:vesicle-mediated transport"/>
    <property type="evidence" value="ECO:0007669"/>
    <property type="project" value="InterPro"/>
</dbReference>
<feature type="region of interest" description="Disordered" evidence="4">
    <location>
        <begin position="1"/>
        <end position="125"/>
    </location>
</feature>
<dbReference type="GO" id="GO:0035658">
    <property type="term" value="C:Mon1-Ccz1 complex"/>
    <property type="evidence" value="ECO:0007669"/>
    <property type="project" value="TreeGrafter"/>
</dbReference>
<comment type="function">
    <text evidence="3">Required for multiple vacuole delivery pathways including the cytoplasm to vacuole transport (Cvt), autophagy, pexophagy and endocytosis.</text>
</comment>
<feature type="region of interest" description="Disordered" evidence="4">
    <location>
        <begin position="230"/>
        <end position="299"/>
    </location>
</feature>
<feature type="domain" description="FUZ/MON1/HPS1 first Longin" evidence="5">
    <location>
        <begin position="330"/>
        <end position="429"/>
    </location>
</feature>
<dbReference type="EMBL" id="JAEFCI010006442">
    <property type="protein sequence ID" value="KAG5459682.1"/>
    <property type="molecule type" value="Genomic_DNA"/>
</dbReference>
<organism evidence="8 9">
    <name type="scientific">Olpidium bornovanus</name>
    <dbReference type="NCBI Taxonomy" id="278681"/>
    <lineage>
        <taxon>Eukaryota</taxon>
        <taxon>Fungi</taxon>
        <taxon>Fungi incertae sedis</taxon>
        <taxon>Olpidiomycota</taxon>
        <taxon>Olpidiomycotina</taxon>
        <taxon>Olpidiomycetes</taxon>
        <taxon>Olpidiales</taxon>
        <taxon>Olpidiaceae</taxon>
        <taxon>Olpidium</taxon>
    </lineage>
</organism>
<reference evidence="8 9" key="1">
    <citation type="journal article" name="Sci. Rep.">
        <title>Genome-scale phylogenetic analyses confirm Olpidium as the closest living zoosporic fungus to the non-flagellated, terrestrial fungi.</title>
        <authorList>
            <person name="Chang Y."/>
            <person name="Rochon D."/>
            <person name="Sekimoto S."/>
            <person name="Wang Y."/>
            <person name="Chovatia M."/>
            <person name="Sandor L."/>
            <person name="Salamov A."/>
            <person name="Grigoriev I.V."/>
            <person name="Stajich J.E."/>
            <person name="Spatafora J.W."/>
        </authorList>
    </citation>
    <scope>NUCLEOTIDE SEQUENCE [LARGE SCALE GENOMIC DNA]</scope>
    <source>
        <strain evidence="8">S191</strain>
    </source>
</reference>
<dbReference type="Pfam" id="PF19037">
    <property type="entry name" value="Fuz_longin_2"/>
    <property type="match status" value="1"/>
</dbReference>
<feature type="domain" description="FUZ/MON1/HPS1 second Longin" evidence="6">
    <location>
        <begin position="546"/>
        <end position="615"/>
    </location>
</feature>
<feature type="region of interest" description="Disordered" evidence="4">
    <location>
        <begin position="185"/>
        <end position="209"/>
    </location>
</feature>
<keyword evidence="3" id="KW-0967">Endosome</keyword>
<feature type="region of interest" description="Disordered" evidence="4">
    <location>
        <begin position="495"/>
        <end position="522"/>
    </location>
</feature>
<dbReference type="PANTHER" id="PTHR13027">
    <property type="entry name" value="SAND PROTEIN-RELATED"/>
    <property type="match status" value="1"/>
</dbReference>
<evidence type="ECO:0000256" key="4">
    <source>
        <dbReference type="SAM" id="MobiDB-lite"/>
    </source>
</evidence>
<evidence type="ECO:0000259" key="6">
    <source>
        <dbReference type="Pfam" id="PF19037"/>
    </source>
</evidence>
<evidence type="ECO:0000256" key="2">
    <source>
        <dbReference type="ARBA" id="ARBA00018132"/>
    </source>
</evidence>
<dbReference type="AlphaFoldDB" id="A0A8H8DJ41"/>
<evidence type="ECO:0000313" key="9">
    <source>
        <dbReference type="Proteomes" id="UP000673691"/>
    </source>
</evidence>
<dbReference type="GO" id="GO:0006623">
    <property type="term" value="P:protein targeting to vacuole"/>
    <property type="evidence" value="ECO:0007669"/>
    <property type="project" value="UniProtKB-UniRule"/>
</dbReference>
<keyword evidence="9" id="KW-1185">Reference proteome</keyword>
<dbReference type="InterPro" id="IPR043972">
    <property type="entry name" value="FUZ/MON1/HPS1_longin_1"/>
</dbReference>
<evidence type="ECO:0000259" key="7">
    <source>
        <dbReference type="Pfam" id="PF19038"/>
    </source>
</evidence>
<dbReference type="PANTHER" id="PTHR13027:SF7">
    <property type="entry name" value="VACUOLAR FUSION PROTEIN MON1 HOMOLOG"/>
    <property type="match status" value="1"/>
</dbReference>
<dbReference type="OrthoDB" id="272411at2759"/>
<evidence type="ECO:0000313" key="8">
    <source>
        <dbReference type="EMBL" id="KAG5459682.1"/>
    </source>
</evidence>
<sequence>MPTTQQARGSPDGANGGSAAAIDSRGGPGPGEPAPKRGVGQRPHAGTSAAGDSASAENRTAPRLSLLPSSPERDPAARPRPSSAPAASSSRPQSPLCPPAASPPVSCGPTSSLHAGAPHHPTMTLLRKAGPSTQLSVVTPAKPEYSSSRTLSVQSFSELMDGLDLSNSDVGYSRLQLSAAALFSPADHERDSTSEAAGTAQDVDIVGPGGDSVGAVSGVVDEVLVGLSDSRPSAARRDGSQSSARQSATSSRMSSVVTPSASPVRPESIAVDSPLVPDEGGSPRRHSVVESSPRPHSEEADIHQVLRSLAAHTAQGAQPWLTCGLYLNRRYGDESKISSHMGVVQAIISFFVDEGDMIRCINAGDHKFVFLTRGHLYLATVARTGETEMQLIDQLLYLYNAIISILTLSQLTRIFERHGNFDLRRLLGGEFISSSGSGTETFIDSICDALDDDPAYLLGAMRCLRMPKELRTAIGESLLAAKCKLHCPRDVSDLSKPQYHAEPPVRDADSEDEAHYPGASEEAQPPPFRCVFIVGGLGAPIAVLDDLHLLFNMVAVSSAFKTGGEYWTPICLPRFNSKGFLHAYVCYILPDVCLLLLTPDKDAFFDLSACKDMFLEVIRRHAVGPCSSAHNGLNMAAAGSMTRLGDALDDSDYTIGNFLDGSSFGTGCSRDLALVPAFHGAANSHLKPAEIGIPGLRHFLYKSKKHVQYTCPHSEDAEERLRFVYGESTDSIISGTPNFLSSQALPAIPAGARGYAFQGAAQVGVPPGDADGGGAWTCEPSRISIFFAQAAFCLVHSGAATGLELYATFAPHMSKASINAASLSLVKWVRREGDRLFLSNSPVFG</sequence>
<comment type="similarity">
    <text evidence="3">Belongs to the MON1/SAND family.</text>
</comment>
<evidence type="ECO:0000259" key="5">
    <source>
        <dbReference type="Pfam" id="PF19036"/>
    </source>
</evidence>
<protein>
    <recommendedName>
        <fullName evidence="2 3">Vacuolar fusion protein MON1</fullName>
    </recommendedName>
</protein>
<dbReference type="Proteomes" id="UP000673691">
    <property type="component" value="Unassembled WGS sequence"/>
</dbReference>
<feature type="compositionally biased region" description="Low complexity" evidence="4">
    <location>
        <begin position="240"/>
        <end position="258"/>
    </location>
</feature>
<name>A0A8H8DJ41_9FUNG</name>
<accession>A0A8H8DJ41</accession>